<dbReference type="Pfam" id="PF00781">
    <property type="entry name" value="DAGK_cat"/>
    <property type="match status" value="1"/>
</dbReference>
<name>A0A8T1PMD9_CARIL</name>
<dbReference type="PROSITE" id="PS50146">
    <property type="entry name" value="DAGK"/>
    <property type="match status" value="1"/>
</dbReference>
<evidence type="ECO:0000256" key="2">
    <source>
        <dbReference type="ARBA" id="ARBA00022679"/>
    </source>
</evidence>
<comment type="subcellular location">
    <subcellularLocation>
        <location evidence="1">Vacuole membrane</location>
        <topology evidence="1">Peripheral membrane protein</topology>
    </subcellularLocation>
</comment>
<dbReference type="InterPro" id="IPR045540">
    <property type="entry name" value="YegS/DAGK_C"/>
</dbReference>
<sequence>MDQPESMPILSDRVLVNGGVSPLTLTADGILRWTERSQRSLKVEKEVLGFSAEGPKIRIRAIVEGGGGIFCIGSAGNLVRKDFVFQPLSEDSLLLWCQRLREYIDSLGRPKHLFVLLNPFGGKKSASKIFVDHVKTLFEDADIQITLQETQYRLHAKEVANSLDLSKYDGIVCVSGDGILVEVVNGLLGREDWDAAIKMPIGVIPAGTGNGMAKSLLDSVGAPCAAPNAVLAIIRGHKCSVDVATIVQGEAKFFSVLMLAWGLVADIDIESEKYRCLGSARLDFYALQRILHLRQYNGRISFVPVPGFETYGEPTNFHGKSTGEQNSHIPSEEEPAKAQQHGYQGPYIDLEDLDWRTINGPFVSVWLHNVPWGGEDTMAAPDAKFSDGYLDLILIRDCPQLPLLSLMTELKSGNHVKSPYVMYLKVKAFILEPGPQTQDPTKEGIIDSDGEVLARGKGTYKCDQKTLMAYDKLQITVDQGLATLFSPIED</sequence>
<proteinExistence type="predicted"/>
<accession>A0A8T1PMD9</accession>
<reference evidence="10" key="1">
    <citation type="submission" date="2020-12" db="EMBL/GenBank/DDBJ databases">
        <title>WGS assembly of Carya illinoinensis cv. Pawnee.</title>
        <authorList>
            <person name="Platts A."/>
            <person name="Shu S."/>
            <person name="Wright S."/>
            <person name="Barry K."/>
            <person name="Edger P."/>
            <person name="Pires J.C."/>
            <person name="Schmutz J."/>
        </authorList>
    </citation>
    <scope>NUCLEOTIDE SEQUENCE</scope>
    <source>
        <tissue evidence="10">Leaf</tissue>
    </source>
</reference>
<evidence type="ECO:0000256" key="5">
    <source>
        <dbReference type="ARBA" id="ARBA00022840"/>
    </source>
</evidence>
<feature type="compositionally biased region" description="Polar residues" evidence="8">
    <location>
        <begin position="318"/>
        <end position="329"/>
    </location>
</feature>
<dbReference type="PANTHER" id="PTHR12358:SF31">
    <property type="entry name" value="ACYLGLYCEROL KINASE, MITOCHONDRIAL"/>
    <property type="match status" value="1"/>
</dbReference>
<dbReference type="FunFam" id="3.40.50.10330:FF:000005">
    <property type="entry name" value="Sphingosine kinase 2"/>
    <property type="match status" value="1"/>
</dbReference>
<keyword evidence="4" id="KW-0418">Kinase</keyword>
<evidence type="ECO:0000256" key="4">
    <source>
        <dbReference type="ARBA" id="ARBA00022777"/>
    </source>
</evidence>
<dbReference type="Proteomes" id="UP000811609">
    <property type="component" value="Chromosome 9"/>
</dbReference>
<evidence type="ECO:0000259" key="9">
    <source>
        <dbReference type="PROSITE" id="PS50146"/>
    </source>
</evidence>
<evidence type="ECO:0000256" key="8">
    <source>
        <dbReference type="SAM" id="MobiDB-lite"/>
    </source>
</evidence>
<organism evidence="10 11">
    <name type="scientific">Carya illinoinensis</name>
    <name type="common">Pecan</name>
    <dbReference type="NCBI Taxonomy" id="32201"/>
    <lineage>
        <taxon>Eukaryota</taxon>
        <taxon>Viridiplantae</taxon>
        <taxon>Streptophyta</taxon>
        <taxon>Embryophyta</taxon>
        <taxon>Tracheophyta</taxon>
        <taxon>Spermatophyta</taxon>
        <taxon>Magnoliopsida</taxon>
        <taxon>eudicotyledons</taxon>
        <taxon>Gunneridae</taxon>
        <taxon>Pentapetalae</taxon>
        <taxon>rosids</taxon>
        <taxon>fabids</taxon>
        <taxon>Fagales</taxon>
        <taxon>Juglandaceae</taxon>
        <taxon>Carya</taxon>
    </lineage>
</organism>
<dbReference type="GO" id="GO:0009705">
    <property type="term" value="C:plant-type vacuole membrane"/>
    <property type="evidence" value="ECO:0007669"/>
    <property type="project" value="UniProtKB-ARBA"/>
</dbReference>
<dbReference type="AlphaFoldDB" id="A0A8T1PMD9"/>
<dbReference type="GO" id="GO:0005524">
    <property type="term" value="F:ATP binding"/>
    <property type="evidence" value="ECO:0007669"/>
    <property type="project" value="UniProtKB-KW"/>
</dbReference>
<evidence type="ECO:0000256" key="7">
    <source>
        <dbReference type="ARBA" id="ARBA00044037"/>
    </source>
</evidence>
<gene>
    <name evidence="10" type="ORF">CIPAW_09G158600</name>
</gene>
<evidence type="ECO:0000313" key="11">
    <source>
        <dbReference type="Proteomes" id="UP000811609"/>
    </source>
</evidence>
<dbReference type="SMART" id="SM00046">
    <property type="entry name" value="DAGKc"/>
    <property type="match status" value="1"/>
</dbReference>
<dbReference type="GO" id="GO:0008481">
    <property type="term" value="F:sphingosine kinase activity"/>
    <property type="evidence" value="ECO:0007669"/>
    <property type="project" value="UniProtKB-EC"/>
</dbReference>
<dbReference type="InterPro" id="IPR001206">
    <property type="entry name" value="Diacylglycerol_kinase_cat_dom"/>
</dbReference>
<evidence type="ECO:0000256" key="6">
    <source>
        <dbReference type="ARBA" id="ARBA00023136"/>
    </source>
</evidence>
<evidence type="ECO:0000256" key="3">
    <source>
        <dbReference type="ARBA" id="ARBA00022741"/>
    </source>
</evidence>
<keyword evidence="6" id="KW-0472">Membrane</keyword>
<keyword evidence="5" id="KW-0067">ATP-binding</keyword>
<dbReference type="GO" id="GO:0071215">
    <property type="term" value="P:cellular response to abscisic acid stimulus"/>
    <property type="evidence" value="ECO:0007669"/>
    <property type="project" value="UniProtKB-ARBA"/>
</dbReference>
<feature type="domain" description="DAGKc" evidence="9">
    <location>
        <begin position="108"/>
        <end position="250"/>
    </location>
</feature>
<dbReference type="EMBL" id="CM031817">
    <property type="protein sequence ID" value="KAG6642701.1"/>
    <property type="molecule type" value="Genomic_DNA"/>
</dbReference>
<comment type="caution">
    <text evidence="10">The sequence shown here is derived from an EMBL/GenBank/DDBJ whole genome shotgun (WGS) entry which is preliminary data.</text>
</comment>
<keyword evidence="2" id="KW-0808">Transferase</keyword>
<evidence type="ECO:0000313" key="10">
    <source>
        <dbReference type="EMBL" id="KAG6642701.1"/>
    </source>
</evidence>
<feature type="region of interest" description="Disordered" evidence="8">
    <location>
        <begin position="316"/>
        <end position="341"/>
    </location>
</feature>
<dbReference type="Pfam" id="PF19279">
    <property type="entry name" value="YegS_C"/>
    <property type="match status" value="1"/>
</dbReference>
<keyword evidence="3" id="KW-0547">Nucleotide-binding</keyword>
<dbReference type="GO" id="GO:0046512">
    <property type="term" value="P:sphingosine biosynthetic process"/>
    <property type="evidence" value="ECO:0007669"/>
    <property type="project" value="TreeGrafter"/>
</dbReference>
<evidence type="ECO:0000256" key="1">
    <source>
        <dbReference type="ARBA" id="ARBA00004148"/>
    </source>
</evidence>
<dbReference type="PANTHER" id="PTHR12358">
    <property type="entry name" value="SPHINGOSINE KINASE"/>
    <property type="match status" value="1"/>
</dbReference>
<protein>
    <recommendedName>
        <fullName evidence="7">sphingosine kinase</fullName>
        <ecNumber evidence="7">2.7.1.91</ecNumber>
    </recommendedName>
</protein>
<dbReference type="InterPro" id="IPR050187">
    <property type="entry name" value="Lipid_Phosphate_FormReg"/>
</dbReference>
<keyword evidence="11" id="KW-1185">Reference proteome</keyword>
<dbReference type="EC" id="2.7.1.91" evidence="7"/>